<dbReference type="EnsemblPlants" id="EMT07807">
    <property type="protein sequence ID" value="EMT07807"/>
    <property type="gene ID" value="F775_10564"/>
</dbReference>
<protein>
    <recommendedName>
        <fullName evidence="2">FBD domain-containing protein</fullName>
    </recommendedName>
</protein>
<dbReference type="PANTHER" id="PTHR32153">
    <property type="entry name" value="OJ000223_09.16 PROTEIN"/>
    <property type="match status" value="1"/>
</dbReference>
<proteinExistence type="predicted"/>
<accession>M8ATM0</accession>
<evidence type="ECO:0000313" key="1">
    <source>
        <dbReference type="EnsemblPlants" id="EMT07807"/>
    </source>
</evidence>
<sequence>MATQKVPSVEFAILTKFVARRIGLPQDFQHMQSAGVPVSTESGTPATLRAVKFNVFSSQHDPFCFGHVPLLLTVRIINAGRSWHRMLKLSELLGETAISNMHLNFKSEKIWVKPEGRKQLLPVFRRLRLVYLLNISEECDLAWTMFILEGAPALKELCVMVRDHSYEAVTAERRKVYGFSEEKGKGLEWEPSASDFKHHDMAVLKIYGFKAQGKFVSYDRRFRKAAVNPEDIHLYENPACDKCKHVVPKAWTWKQRISLRPRLVWM</sequence>
<reference evidence="1" key="1">
    <citation type="submission" date="2015-06" db="UniProtKB">
        <authorList>
            <consortium name="EnsemblPlants"/>
        </authorList>
    </citation>
    <scope>IDENTIFICATION</scope>
</reference>
<dbReference type="AlphaFoldDB" id="M8ATM0"/>
<organism evidence="1">
    <name type="scientific">Aegilops tauschii</name>
    <name type="common">Tausch's goatgrass</name>
    <name type="synonym">Aegilops squarrosa</name>
    <dbReference type="NCBI Taxonomy" id="37682"/>
    <lineage>
        <taxon>Eukaryota</taxon>
        <taxon>Viridiplantae</taxon>
        <taxon>Streptophyta</taxon>
        <taxon>Embryophyta</taxon>
        <taxon>Tracheophyta</taxon>
        <taxon>Spermatophyta</taxon>
        <taxon>Magnoliopsida</taxon>
        <taxon>Liliopsida</taxon>
        <taxon>Poales</taxon>
        <taxon>Poaceae</taxon>
        <taxon>BOP clade</taxon>
        <taxon>Pooideae</taxon>
        <taxon>Triticodae</taxon>
        <taxon>Triticeae</taxon>
        <taxon>Triticinae</taxon>
        <taxon>Aegilops</taxon>
    </lineage>
</organism>
<dbReference type="InterPro" id="IPR044997">
    <property type="entry name" value="F-box_plant"/>
</dbReference>
<evidence type="ECO:0008006" key="2">
    <source>
        <dbReference type="Google" id="ProtNLM"/>
    </source>
</evidence>
<name>M8ATM0_AEGTA</name>